<proteinExistence type="evidence at transcript level"/>
<sequence>MGGKTAQYFYEHLFCFIKFYVTNCRFTFEISTIPSLSIGTRGLIQTSGTS</sequence>
<dbReference type="AlphaFoldDB" id="A9NRE8"/>
<organism evidence="1">
    <name type="scientific">Picea sitchensis</name>
    <name type="common">Sitka spruce</name>
    <name type="synonym">Pinus sitchensis</name>
    <dbReference type="NCBI Taxonomy" id="3332"/>
    <lineage>
        <taxon>Eukaryota</taxon>
        <taxon>Viridiplantae</taxon>
        <taxon>Streptophyta</taxon>
        <taxon>Embryophyta</taxon>
        <taxon>Tracheophyta</taxon>
        <taxon>Spermatophyta</taxon>
        <taxon>Pinopsida</taxon>
        <taxon>Pinidae</taxon>
        <taxon>Conifers I</taxon>
        <taxon>Pinales</taxon>
        <taxon>Pinaceae</taxon>
        <taxon>Picea</taxon>
    </lineage>
</organism>
<reference evidence="1" key="1">
    <citation type="journal article" date="2008" name="BMC Genomics">
        <title>A conifer genomics resource of 200,000 spruce (Picea spp.) ESTs and 6,464 high-quality, sequence-finished full-length cDNAs for Sitka spruce (Picea sitchensis).</title>
        <authorList>
            <person name="Ralph S.G."/>
            <person name="Chun H.J."/>
            <person name="Kolosova N."/>
            <person name="Cooper D."/>
            <person name="Oddy C."/>
            <person name="Ritland C.E."/>
            <person name="Kirkpatrick R."/>
            <person name="Moore R."/>
            <person name="Barber S."/>
            <person name="Holt R.A."/>
            <person name="Jones S.J."/>
            <person name="Marra M.A."/>
            <person name="Douglas C.J."/>
            <person name="Ritland K."/>
            <person name="Bohlmann J."/>
        </authorList>
    </citation>
    <scope>NUCLEOTIDE SEQUENCE</scope>
    <source>
        <tissue evidence="1">Bark</tissue>
    </source>
</reference>
<name>A9NRE8_PICSI</name>
<accession>A9NRE8</accession>
<evidence type="ECO:0000313" key="1">
    <source>
        <dbReference type="EMBL" id="ABK23209.1"/>
    </source>
</evidence>
<dbReference type="EMBL" id="EF083876">
    <property type="protein sequence ID" value="ABK23209.1"/>
    <property type="molecule type" value="mRNA"/>
</dbReference>
<protein>
    <submittedName>
        <fullName evidence="1">Uncharacterized protein</fullName>
    </submittedName>
</protein>